<dbReference type="InterPro" id="IPR032789">
    <property type="entry name" value="T2SS-T3SS_pil_N"/>
</dbReference>
<gene>
    <name evidence="2" type="ORF">GL4_0732</name>
</gene>
<dbReference type="OrthoDB" id="9815749at2"/>
<dbReference type="KEGG" id="mcg:GL4_0732"/>
<organism evidence="2 3">
    <name type="scientific">Methyloceanibacter caenitepidi</name>
    <dbReference type="NCBI Taxonomy" id="1384459"/>
    <lineage>
        <taxon>Bacteria</taxon>
        <taxon>Pseudomonadati</taxon>
        <taxon>Pseudomonadota</taxon>
        <taxon>Alphaproteobacteria</taxon>
        <taxon>Hyphomicrobiales</taxon>
        <taxon>Hyphomicrobiaceae</taxon>
        <taxon>Methyloceanibacter</taxon>
    </lineage>
</organism>
<dbReference type="AlphaFoldDB" id="A0A0A8K013"/>
<dbReference type="RefSeq" id="WP_082025444.1">
    <property type="nucleotide sequence ID" value="NZ_AP014648.1"/>
</dbReference>
<name>A0A0A8K013_9HYPH</name>
<evidence type="ECO:0000259" key="1">
    <source>
        <dbReference type="Pfam" id="PF13629"/>
    </source>
</evidence>
<dbReference type="STRING" id="1384459.GL4_0732"/>
<dbReference type="EMBL" id="AP014648">
    <property type="protein sequence ID" value="BAQ16195.1"/>
    <property type="molecule type" value="Genomic_DNA"/>
</dbReference>
<dbReference type="HOGENOM" id="CLU_132581_0_0_5"/>
<dbReference type="Pfam" id="PF13629">
    <property type="entry name" value="T2SS-T3SS_pil_N"/>
    <property type="match status" value="1"/>
</dbReference>
<reference evidence="2 3" key="1">
    <citation type="submission" date="2014-09" db="EMBL/GenBank/DDBJ databases">
        <title>Genome sequencing of Methyloceanibacter caenitepidi Gela4.</title>
        <authorList>
            <person name="Takeuchi M."/>
            <person name="Susumu S."/>
            <person name="Kamagata Y."/>
            <person name="Oshima K."/>
            <person name="Hattori M."/>
            <person name="Iwasaki W."/>
        </authorList>
    </citation>
    <scope>NUCLEOTIDE SEQUENCE [LARGE SCALE GENOMIC DNA]</scope>
    <source>
        <strain evidence="2 3">Gela4</strain>
    </source>
</reference>
<accession>A0A0A8K013</accession>
<keyword evidence="3" id="KW-1185">Reference proteome</keyword>
<evidence type="ECO:0000313" key="3">
    <source>
        <dbReference type="Proteomes" id="UP000031643"/>
    </source>
</evidence>
<proteinExistence type="predicted"/>
<dbReference type="Proteomes" id="UP000031643">
    <property type="component" value="Chromosome"/>
</dbReference>
<feature type="domain" description="Pilus formation protein N-terminal" evidence="1">
    <location>
        <begin position="38"/>
        <end position="106"/>
    </location>
</feature>
<protein>
    <submittedName>
        <fullName evidence="2">Similar to secretin RcpA/CpaC, associated with Flp pilus assembly</fullName>
    </submittedName>
</protein>
<evidence type="ECO:0000313" key="2">
    <source>
        <dbReference type="EMBL" id="BAQ16195.1"/>
    </source>
</evidence>
<sequence length="169" mass="18008">MAFRFRPGRQACGISVAAAVAMASILPVWASGMNASGRDIEVLMDQAMMVRLERPAAEIVIGNPSIADVAVQSSNTLVLTGKSFGETNLIVTDREGKVLVNRRVVVQEPDGGFITVYRGASRETVHCSPNCETPLVIGDHTTYFDSIAKEVRIKQGIGQTSAEGQASAE</sequence>